<dbReference type="AlphaFoldDB" id="X1S0V0"/>
<dbReference type="Gene3D" id="3.40.50.2300">
    <property type="match status" value="2"/>
</dbReference>
<dbReference type="PANTHER" id="PTHR46847">
    <property type="entry name" value="D-ALLOSE-BINDING PERIPLASMIC PROTEIN-RELATED"/>
    <property type="match status" value="1"/>
</dbReference>
<sequence>MGTTETNPVCGKVAAAGIPIFTWDNTVYEAEGVMSRHVAAHCSPDMVEVGQTCGNFVLDYWTAKGEKGIVFEVWGAPWHVVAKLRHEGFHEIVDPYPDVIQVIQSAPGDWTNAFSLPAVEDALMANPEINTIFEHSDVYSRGVIEAMEMSDRLFPRDDPNHILFASIDAGVQAYGYIRDGYMDCSSEISNYKMPITTWKLLYTYVCLGQPVSKYRNTRLPAHLMEADNINVGLAGVIWRDYPGEYDYWPIYDYLVPTPTKLDPAAVPPNPIPGEESLAPKPRR</sequence>
<comment type="caution">
    <text evidence="5">The sequence shown here is derived from an EMBL/GenBank/DDBJ whole genome shotgun (WGS) entry which is preliminary data.</text>
</comment>
<accession>X1S0V0</accession>
<dbReference type="PANTHER" id="PTHR46847:SF1">
    <property type="entry name" value="D-ALLOSE-BINDING PERIPLASMIC PROTEIN-RELATED"/>
    <property type="match status" value="1"/>
</dbReference>
<dbReference type="Pfam" id="PF13407">
    <property type="entry name" value="Peripla_BP_4"/>
    <property type="match status" value="1"/>
</dbReference>
<keyword evidence="3" id="KW-0732">Signal</keyword>
<feature type="non-terminal residue" evidence="5">
    <location>
        <position position="283"/>
    </location>
</feature>
<evidence type="ECO:0000256" key="3">
    <source>
        <dbReference type="ARBA" id="ARBA00022729"/>
    </source>
</evidence>
<comment type="subcellular location">
    <subcellularLocation>
        <location evidence="1">Cell envelope</location>
    </subcellularLocation>
</comment>
<dbReference type="InterPro" id="IPR025997">
    <property type="entry name" value="SBP_2_dom"/>
</dbReference>
<dbReference type="EMBL" id="BARW01007297">
    <property type="protein sequence ID" value="GAI86488.1"/>
    <property type="molecule type" value="Genomic_DNA"/>
</dbReference>
<proteinExistence type="inferred from homology"/>
<dbReference type="InterPro" id="IPR028082">
    <property type="entry name" value="Peripla_BP_I"/>
</dbReference>
<gene>
    <name evidence="5" type="ORF">S12H4_15219</name>
</gene>
<feature type="domain" description="Periplasmic binding protein" evidence="4">
    <location>
        <begin position="4"/>
        <end position="192"/>
    </location>
</feature>
<evidence type="ECO:0000256" key="1">
    <source>
        <dbReference type="ARBA" id="ARBA00004196"/>
    </source>
</evidence>
<protein>
    <recommendedName>
        <fullName evidence="4">Periplasmic binding protein domain-containing protein</fullName>
    </recommendedName>
</protein>
<name>X1S0V0_9ZZZZ</name>
<dbReference type="SUPFAM" id="SSF53822">
    <property type="entry name" value="Periplasmic binding protein-like I"/>
    <property type="match status" value="1"/>
</dbReference>
<evidence type="ECO:0000259" key="4">
    <source>
        <dbReference type="Pfam" id="PF13407"/>
    </source>
</evidence>
<comment type="similarity">
    <text evidence="2">Belongs to the bacterial solute-binding protein 2 family.</text>
</comment>
<dbReference type="GO" id="GO:0030246">
    <property type="term" value="F:carbohydrate binding"/>
    <property type="evidence" value="ECO:0007669"/>
    <property type="project" value="UniProtKB-ARBA"/>
</dbReference>
<organism evidence="5">
    <name type="scientific">marine sediment metagenome</name>
    <dbReference type="NCBI Taxonomy" id="412755"/>
    <lineage>
        <taxon>unclassified sequences</taxon>
        <taxon>metagenomes</taxon>
        <taxon>ecological metagenomes</taxon>
    </lineage>
</organism>
<dbReference type="GO" id="GO:0030313">
    <property type="term" value="C:cell envelope"/>
    <property type="evidence" value="ECO:0007669"/>
    <property type="project" value="UniProtKB-SubCell"/>
</dbReference>
<evidence type="ECO:0000256" key="2">
    <source>
        <dbReference type="ARBA" id="ARBA00007639"/>
    </source>
</evidence>
<reference evidence="5" key="1">
    <citation type="journal article" date="2014" name="Front. Microbiol.">
        <title>High frequency of phylogenetically diverse reductive dehalogenase-homologous genes in deep subseafloor sedimentary metagenomes.</title>
        <authorList>
            <person name="Kawai M."/>
            <person name="Futagami T."/>
            <person name="Toyoda A."/>
            <person name="Takaki Y."/>
            <person name="Nishi S."/>
            <person name="Hori S."/>
            <person name="Arai W."/>
            <person name="Tsubouchi T."/>
            <person name="Morono Y."/>
            <person name="Uchiyama I."/>
            <person name="Ito T."/>
            <person name="Fujiyama A."/>
            <person name="Inagaki F."/>
            <person name="Takami H."/>
        </authorList>
    </citation>
    <scope>NUCLEOTIDE SEQUENCE</scope>
    <source>
        <strain evidence="5">Expedition CK06-06</strain>
    </source>
</reference>
<evidence type="ECO:0000313" key="5">
    <source>
        <dbReference type="EMBL" id="GAI86488.1"/>
    </source>
</evidence>